<dbReference type="EMBL" id="CP029346">
    <property type="protein sequence ID" value="AWL07952.1"/>
    <property type="molecule type" value="Genomic_DNA"/>
</dbReference>
<evidence type="ECO:0000313" key="2">
    <source>
        <dbReference type="Proteomes" id="UP000245468"/>
    </source>
</evidence>
<organism evidence="1 2">
    <name type="scientific">Aquirufa nivalisilvae</name>
    <dbReference type="NCBI Taxonomy" id="2516557"/>
    <lineage>
        <taxon>Bacteria</taxon>
        <taxon>Pseudomonadati</taxon>
        <taxon>Bacteroidota</taxon>
        <taxon>Cytophagia</taxon>
        <taxon>Cytophagales</taxon>
        <taxon>Flectobacillaceae</taxon>
        <taxon>Aquirufa</taxon>
    </lineage>
</organism>
<sequence>MEKSATMVGPHIISVEHWRERYLNAKNRIEKECPISVIRVLINGDKYYDSVNGINDYKNVSQGKAGIEKTSKVVLTLEKYLSRNDRKRNRSTTKIS</sequence>
<gene>
    <name evidence="1" type="ORF">HME7025_00067</name>
</gene>
<dbReference type="AlphaFoldDB" id="A0A2S2DRL6"/>
<evidence type="ECO:0000313" key="1">
    <source>
        <dbReference type="EMBL" id="AWL07952.1"/>
    </source>
</evidence>
<proteinExistence type="predicted"/>
<accession>A0A2S2DRL6</accession>
<keyword evidence="2" id="KW-1185">Reference proteome</keyword>
<dbReference type="Proteomes" id="UP000245468">
    <property type="component" value="Chromosome"/>
</dbReference>
<dbReference type="KEGG" id="psez:HME7025_00067"/>
<protein>
    <submittedName>
        <fullName evidence="1">Uncharacterized protein</fullName>
    </submittedName>
</protein>
<reference evidence="2" key="1">
    <citation type="submission" date="2018-05" db="EMBL/GenBank/DDBJ databases">
        <title>Pseudarcicella sp. HME7025 Genome sequencing and assembly.</title>
        <authorList>
            <person name="Kim H."/>
            <person name="Kang H."/>
            <person name="Joh K."/>
        </authorList>
    </citation>
    <scope>NUCLEOTIDE SEQUENCE [LARGE SCALE GENOMIC DNA]</scope>
    <source>
        <strain evidence="2">HME7025</strain>
    </source>
</reference>
<name>A0A2S2DRL6_9BACT</name>
<dbReference type="RefSeq" id="WP_109321731.1">
    <property type="nucleotide sequence ID" value="NZ_CP029346.1"/>
</dbReference>